<proteinExistence type="predicted"/>
<reference evidence="2 3" key="1">
    <citation type="submission" date="2015-04" db="EMBL/GenBank/DDBJ databases">
        <title>Lasius niger genome sequencing.</title>
        <authorList>
            <person name="Konorov E.A."/>
            <person name="Nikitin M.A."/>
            <person name="Kirill M.V."/>
            <person name="Chang P."/>
        </authorList>
    </citation>
    <scope>NUCLEOTIDE SEQUENCE [LARGE SCALE GENOMIC DNA]</scope>
    <source>
        <tissue evidence="2">Whole</tissue>
    </source>
</reference>
<accession>A0A0J7L2T2</accession>
<dbReference type="AlphaFoldDB" id="A0A0J7L2T2"/>
<sequence>MRVASLTILIKRSFVSLIQLPYTGTEVKVFPLWAAVGIAILLAQSSISVILAGGVGKNGSTVA</sequence>
<keyword evidence="3" id="KW-1185">Reference proteome</keyword>
<dbReference type="STRING" id="67767.A0A0J7L2T2"/>
<evidence type="ECO:0000313" key="3">
    <source>
        <dbReference type="Proteomes" id="UP000036403"/>
    </source>
</evidence>
<dbReference type="PaxDb" id="67767-A0A0J7L2T2"/>
<keyword evidence="2" id="KW-0808">Transferase</keyword>
<comment type="caution">
    <text evidence="2">The sequence shown here is derived from an EMBL/GenBank/DDBJ whole genome shotgun (WGS) entry which is preliminary data.</text>
</comment>
<dbReference type="Proteomes" id="UP000036403">
    <property type="component" value="Unassembled WGS sequence"/>
</dbReference>
<keyword evidence="1" id="KW-0812">Transmembrane</keyword>
<protein>
    <submittedName>
        <fullName evidence="2">Choline ethanolaminephosphotransferase 1</fullName>
    </submittedName>
</protein>
<dbReference type="EMBL" id="LBMM01000996">
    <property type="protein sequence ID" value="KMQ97087.1"/>
    <property type="molecule type" value="Genomic_DNA"/>
</dbReference>
<feature type="non-terminal residue" evidence="2">
    <location>
        <position position="63"/>
    </location>
</feature>
<name>A0A0J7L2T2_LASNI</name>
<evidence type="ECO:0000256" key="1">
    <source>
        <dbReference type="SAM" id="Phobius"/>
    </source>
</evidence>
<dbReference type="GO" id="GO:0016740">
    <property type="term" value="F:transferase activity"/>
    <property type="evidence" value="ECO:0007669"/>
    <property type="project" value="UniProtKB-KW"/>
</dbReference>
<keyword evidence="1" id="KW-0472">Membrane</keyword>
<organism evidence="2 3">
    <name type="scientific">Lasius niger</name>
    <name type="common">Black garden ant</name>
    <dbReference type="NCBI Taxonomy" id="67767"/>
    <lineage>
        <taxon>Eukaryota</taxon>
        <taxon>Metazoa</taxon>
        <taxon>Ecdysozoa</taxon>
        <taxon>Arthropoda</taxon>
        <taxon>Hexapoda</taxon>
        <taxon>Insecta</taxon>
        <taxon>Pterygota</taxon>
        <taxon>Neoptera</taxon>
        <taxon>Endopterygota</taxon>
        <taxon>Hymenoptera</taxon>
        <taxon>Apocrita</taxon>
        <taxon>Aculeata</taxon>
        <taxon>Formicoidea</taxon>
        <taxon>Formicidae</taxon>
        <taxon>Formicinae</taxon>
        <taxon>Lasius</taxon>
        <taxon>Lasius</taxon>
    </lineage>
</organism>
<keyword evidence="1" id="KW-1133">Transmembrane helix</keyword>
<feature type="transmembrane region" description="Helical" evidence="1">
    <location>
        <begin position="31"/>
        <end position="55"/>
    </location>
</feature>
<gene>
    <name evidence="2" type="ORF">RF55_2592</name>
</gene>
<evidence type="ECO:0000313" key="2">
    <source>
        <dbReference type="EMBL" id="KMQ97087.1"/>
    </source>
</evidence>